<feature type="domain" description="Peptidase S8 pro-domain" evidence="1">
    <location>
        <begin position="38"/>
        <end position="69"/>
    </location>
</feature>
<dbReference type="Pfam" id="PF16470">
    <property type="entry name" value="S8_pro-domain"/>
    <property type="match status" value="1"/>
</dbReference>
<dbReference type="PROSITE" id="PS51257">
    <property type="entry name" value="PROKAR_LIPOPROTEIN"/>
    <property type="match status" value="1"/>
</dbReference>
<keyword evidence="3" id="KW-1185">Reference proteome</keyword>
<organism evidence="2 3">
    <name type="scientific">Saguinus oedipus</name>
    <name type="common">Cotton-top tamarin</name>
    <name type="synonym">Oedipomidas oedipus</name>
    <dbReference type="NCBI Taxonomy" id="9490"/>
    <lineage>
        <taxon>Eukaryota</taxon>
        <taxon>Metazoa</taxon>
        <taxon>Chordata</taxon>
        <taxon>Craniata</taxon>
        <taxon>Vertebrata</taxon>
        <taxon>Euteleostomi</taxon>
        <taxon>Mammalia</taxon>
        <taxon>Eutheria</taxon>
        <taxon>Euarchontoglires</taxon>
        <taxon>Primates</taxon>
        <taxon>Haplorrhini</taxon>
        <taxon>Platyrrhini</taxon>
        <taxon>Cebidae</taxon>
        <taxon>Callitrichinae</taxon>
        <taxon>Saguinus</taxon>
    </lineage>
</organism>
<comment type="caution">
    <text evidence="2">The sequence shown here is derived from an EMBL/GenBank/DDBJ whole genome shotgun (WGS) entry which is preliminary data.</text>
</comment>
<dbReference type="InterPro" id="IPR038466">
    <property type="entry name" value="S8_pro-domain_sf"/>
</dbReference>
<proteinExistence type="predicted"/>
<evidence type="ECO:0000313" key="2">
    <source>
        <dbReference type="EMBL" id="KAK2119393.1"/>
    </source>
</evidence>
<accession>A0ABQ9WF86</accession>
<dbReference type="InterPro" id="IPR032815">
    <property type="entry name" value="S8_pro-domain"/>
</dbReference>
<reference evidence="2 3" key="1">
    <citation type="submission" date="2023-05" db="EMBL/GenBank/DDBJ databases">
        <title>B98-5 Cell Line De Novo Hybrid Assembly: An Optical Mapping Approach.</title>
        <authorList>
            <person name="Kananen K."/>
            <person name="Auerbach J.A."/>
            <person name="Kautto E."/>
            <person name="Blachly J.S."/>
        </authorList>
    </citation>
    <scope>NUCLEOTIDE SEQUENCE [LARGE SCALE GENOMIC DNA]</scope>
    <source>
        <strain evidence="2">B95-8</strain>
        <tissue evidence="2">Cell line</tissue>
    </source>
</reference>
<dbReference type="SUPFAM" id="SSF54897">
    <property type="entry name" value="Protease propeptides/inhibitors"/>
    <property type="match status" value="1"/>
</dbReference>
<evidence type="ECO:0000259" key="1">
    <source>
        <dbReference type="Pfam" id="PF16470"/>
    </source>
</evidence>
<dbReference type="Proteomes" id="UP001266305">
    <property type="component" value="Unassembled WGS sequence"/>
</dbReference>
<dbReference type="Gene3D" id="3.30.70.850">
    <property type="entry name" value="Peptidase S8, pro-domain"/>
    <property type="match status" value="1"/>
</dbReference>
<sequence length="186" mass="20175">MGWGSRCCCPGRLDLLCVLALLGGCLLPVCRTRVYTNHWAVKIAGGFPEADRIASKYGFINIGQARGLELEGGERRGGKRGRDPVPLGFFALSEGSWRREAALWGERGREREVLAVRTVSEATVFHAQEGTRDTPCSSPPPGECGAWRGGRAAVAASRRSWGQEHKILLLARPEGGLIPEKPARVN</sequence>
<name>A0ABQ9WF86_SAGOE</name>
<protein>
    <recommendedName>
        <fullName evidence="1">Peptidase S8 pro-domain domain-containing protein</fullName>
    </recommendedName>
</protein>
<evidence type="ECO:0000313" key="3">
    <source>
        <dbReference type="Proteomes" id="UP001266305"/>
    </source>
</evidence>
<dbReference type="EMBL" id="JASSZA010000001">
    <property type="protein sequence ID" value="KAK2119393.1"/>
    <property type="molecule type" value="Genomic_DNA"/>
</dbReference>
<gene>
    <name evidence="2" type="ORF">P7K49_000779</name>
</gene>